<dbReference type="STRING" id="29172.A0A0D8Y914"/>
<protein>
    <recommendedName>
        <fullName evidence="1">Malonyl-CoA decarboxylase C-terminal domain-containing protein</fullName>
    </recommendedName>
</protein>
<dbReference type="PANTHER" id="PTHR28641:SF1">
    <property type="entry name" value="MALONYL-COA DECARBOXYLASE, MITOCHONDRIAL"/>
    <property type="match status" value="1"/>
</dbReference>
<name>A0A0D8Y914_DICVI</name>
<accession>A0A0D8Y914</accession>
<proteinExistence type="predicted"/>
<dbReference type="GO" id="GO:0006085">
    <property type="term" value="P:acetyl-CoA biosynthetic process"/>
    <property type="evidence" value="ECO:0007669"/>
    <property type="project" value="TreeGrafter"/>
</dbReference>
<reference evidence="3" key="2">
    <citation type="journal article" date="2016" name="Sci. Rep.">
        <title>Dictyocaulus viviparus genome, variome and transcriptome elucidate lungworm biology and support future intervention.</title>
        <authorList>
            <person name="McNulty S.N."/>
            <person name="Strube C."/>
            <person name="Rosa B.A."/>
            <person name="Martin J.C."/>
            <person name="Tyagi R."/>
            <person name="Choi Y.J."/>
            <person name="Wang Q."/>
            <person name="Hallsworth Pepin K."/>
            <person name="Zhang X."/>
            <person name="Ozersky P."/>
            <person name="Wilson R.K."/>
            <person name="Sternberg P.W."/>
            <person name="Gasser R.B."/>
            <person name="Mitreva M."/>
        </authorList>
    </citation>
    <scope>NUCLEOTIDE SEQUENCE [LARGE SCALE GENOMIC DNA]</scope>
    <source>
        <strain evidence="3">HannoverDv2000</strain>
    </source>
</reference>
<organism evidence="2 3">
    <name type="scientific">Dictyocaulus viviparus</name>
    <name type="common">Bovine lungworm</name>
    <dbReference type="NCBI Taxonomy" id="29172"/>
    <lineage>
        <taxon>Eukaryota</taxon>
        <taxon>Metazoa</taxon>
        <taxon>Ecdysozoa</taxon>
        <taxon>Nematoda</taxon>
        <taxon>Chromadorea</taxon>
        <taxon>Rhabditida</taxon>
        <taxon>Rhabditina</taxon>
        <taxon>Rhabditomorpha</taxon>
        <taxon>Strongyloidea</taxon>
        <taxon>Metastrongylidae</taxon>
        <taxon>Dictyocaulus</taxon>
    </lineage>
</organism>
<evidence type="ECO:0000259" key="1">
    <source>
        <dbReference type="Pfam" id="PF05292"/>
    </source>
</evidence>
<dbReference type="OrthoDB" id="426718at2759"/>
<dbReference type="InterPro" id="IPR042303">
    <property type="entry name" value="Malonyl_CoA_deC_C_sf"/>
</dbReference>
<dbReference type="GO" id="GO:2001294">
    <property type="term" value="P:malonyl-CoA catabolic process"/>
    <property type="evidence" value="ECO:0007669"/>
    <property type="project" value="TreeGrafter"/>
</dbReference>
<dbReference type="GO" id="GO:0005782">
    <property type="term" value="C:peroxisomal matrix"/>
    <property type="evidence" value="ECO:0007669"/>
    <property type="project" value="TreeGrafter"/>
</dbReference>
<feature type="domain" description="Malonyl-CoA decarboxylase C-terminal" evidence="1">
    <location>
        <begin position="15"/>
        <end position="92"/>
    </location>
</feature>
<sequence>MLGAFLITPVKEGIRSLSGIDLGNMLIKRVARLLQSELPSIQIHSTLSPIPGFRTWMLRTLHGSSLSGSLIDEITLQKVSEFKGETVTVEQATEILLHNTEGTVSEEPS</sequence>
<dbReference type="EMBL" id="KN716161">
    <property type="protein sequence ID" value="KJH52682.1"/>
    <property type="molecule type" value="Genomic_DNA"/>
</dbReference>
<dbReference type="InterPro" id="IPR007956">
    <property type="entry name" value="Malonyl_CoA_deC_C"/>
</dbReference>
<gene>
    <name evidence="2" type="ORF">DICVIV_01143</name>
</gene>
<dbReference type="Proteomes" id="UP000053766">
    <property type="component" value="Unassembled WGS sequence"/>
</dbReference>
<evidence type="ECO:0000313" key="2">
    <source>
        <dbReference type="EMBL" id="KJH52682.1"/>
    </source>
</evidence>
<evidence type="ECO:0000313" key="3">
    <source>
        <dbReference type="Proteomes" id="UP000053766"/>
    </source>
</evidence>
<dbReference type="GO" id="GO:0050080">
    <property type="term" value="F:malonyl-CoA decarboxylase activity"/>
    <property type="evidence" value="ECO:0007669"/>
    <property type="project" value="InterPro"/>
</dbReference>
<keyword evidence="3" id="KW-1185">Reference proteome</keyword>
<dbReference type="Gene3D" id="3.40.630.150">
    <property type="entry name" value="Malonyl-CoA decarboxylase, catalytic domain"/>
    <property type="match status" value="1"/>
</dbReference>
<dbReference type="InterPro" id="IPR038917">
    <property type="entry name" value="Malonyl_CoA_deC"/>
</dbReference>
<dbReference type="GO" id="GO:0006633">
    <property type="term" value="P:fatty acid biosynthetic process"/>
    <property type="evidence" value="ECO:0007669"/>
    <property type="project" value="InterPro"/>
</dbReference>
<reference evidence="2 3" key="1">
    <citation type="submission" date="2013-11" db="EMBL/GenBank/DDBJ databases">
        <title>Draft genome of the bovine lungworm Dictyocaulus viviparus.</title>
        <authorList>
            <person name="Mitreva M."/>
        </authorList>
    </citation>
    <scope>NUCLEOTIDE SEQUENCE [LARGE SCALE GENOMIC DNA]</scope>
    <source>
        <strain evidence="2 3">HannoverDv2000</strain>
    </source>
</reference>
<dbReference type="Pfam" id="PF05292">
    <property type="entry name" value="MCD"/>
    <property type="match status" value="1"/>
</dbReference>
<dbReference type="PANTHER" id="PTHR28641">
    <property type="match status" value="1"/>
</dbReference>
<dbReference type="AlphaFoldDB" id="A0A0D8Y914"/>
<dbReference type="GO" id="GO:0005759">
    <property type="term" value="C:mitochondrial matrix"/>
    <property type="evidence" value="ECO:0007669"/>
    <property type="project" value="TreeGrafter"/>
</dbReference>